<evidence type="ECO:0000313" key="7">
    <source>
        <dbReference type="EMBL" id="KKN47944.1"/>
    </source>
</evidence>
<feature type="transmembrane region" description="Helical" evidence="5">
    <location>
        <begin position="371"/>
        <end position="389"/>
    </location>
</feature>
<feature type="transmembrane region" description="Helical" evidence="5">
    <location>
        <begin position="217"/>
        <end position="237"/>
    </location>
</feature>
<evidence type="ECO:0000256" key="3">
    <source>
        <dbReference type="ARBA" id="ARBA00022989"/>
    </source>
</evidence>
<dbReference type="InterPro" id="IPR001902">
    <property type="entry name" value="SLC26A/SulP_fam"/>
</dbReference>
<feature type="transmembrane region" description="Helical" evidence="5">
    <location>
        <begin position="172"/>
        <end position="196"/>
    </location>
</feature>
<evidence type="ECO:0000256" key="1">
    <source>
        <dbReference type="ARBA" id="ARBA00004141"/>
    </source>
</evidence>
<dbReference type="Pfam" id="PF01740">
    <property type="entry name" value="STAS"/>
    <property type="match status" value="1"/>
</dbReference>
<evidence type="ECO:0000256" key="4">
    <source>
        <dbReference type="ARBA" id="ARBA00023136"/>
    </source>
</evidence>
<dbReference type="GO" id="GO:0055085">
    <property type="term" value="P:transmembrane transport"/>
    <property type="evidence" value="ECO:0007669"/>
    <property type="project" value="InterPro"/>
</dbReference>
<proteinExistence type="predicted"/>
<dbReference type="InterPro" id="IPR011547">
    <property type="entry name" value="SLC26A/SulP_dom"/>
</dbReference>
<dbReference type="PROSITE" id="PS50801">
    <property type="entry name" value="STAS"/>
    <property type="match status" value="1"/>
</dbReference>
<dbReference type="InterPro" id="IPR036513">
    <property type="entry name" value="STAS_dom_sf"/>
</dbReference>
<dbReference type="EMBL" id="LAZR01001249">
    <property type="protein sequence ID" value="KKN47944.1"/>
    <property type="molecule type" value="Genomic_DNA"/>
</dbReference>
<name>A0A0F9QZI9_9ZZZZ</name>
<keyword evidence="3 5" id="KW-1133">Transmembrane helix</keyword>
<sequence length="606" mass="63649">MRQIAAYLPILGWLKGYRGDTLISDSLAAIIVTLMLVPQALAYALLAGLPPEVGLYASMIPLVVYALFGTSATLAIGPVAVASLMTASALGGIAAVGSPEYVGAALILATLSGLILFVMGLFRLGFIANFLSHPVISGFVTASGILIAGSQLGHILGLQGGGHNLIEMAQSLILQLPAINLPTFAIGGGTLLYLFLCRRYLKQTLTAFGLPARSADIVTKAAPVSAVIVTTALAWHFNLGNYGVNLVGHVPSGLPDISLPSLDPDIWTALVPAAILISLVGFVESVSVAQTLAAKRRQRIAPNSELIALGLANVGAGLSGGSPVSGGFSRSVVNFEAGAQTPVAGILTAIGIAVATLTLTGVIAFLPKATLAATIMIAVSTLINFGAVRRTFIYSKADFSAMFATILLTLVQGVEAGILAGVGLSIGLHLYRTSRPHSALVGLVPGTEHFRNVERHSVETDEQAVVLRVDESLYFPNARYLEDTILELISYQPRIKNLILACQAVNVIDASALESLEAINNRLKDSGICLHLCEVKGPVMDGLLRTDFCEELTGQIYMSTYHAWKALAKRPDLGEAELQAAITSTALPDEKPRPIIAGPFEKRHNL</sequence>
<accession>A0A0F9QZI9</accession>
<keyword evidence="4 5" id="KW-0472">Membrane</keyword>
<dbReference type="AlphaFoldDB" id="A0A0F9QZI9"/>
<reference evidence="7" key="1">
    <citation type="journal article" date="2015" name="Nature">
        <title>Complex archaea that bridge the gap between prokaryotes and eukaryotes.</title>
        <authorList>
            <person name="Spang A."/>
            <person name="Saw J.H."/>
            <person name="Jorgensen S.L."/>
            <person name="Zaremba-Niedzwiedzka K."/>
            <person name="Martijn J."/>
            <person name="Lind A.E."/>
            <person name="van Eijk R."/>
            <person name="Schleper C."/>
            <person name="Guy L."/>
            <person name="Ettema T.J."/>
        </authorList>
    </citation>
    <scope>NUCLEOTIDE SEQUENCE</scope>
</reference>
<protein>
    <recommendedName>
        <fullName evidence="6">STAS domain-containing protein</fullName>
    </recommendedName>
</protein>
<comment type="subcellular location">
    <subcellularLocation>
        <location evidence="1">Membrane</location>
        <topology evidence="1">Multi-pass membrane protein</topology>
    </subcellularLocation>
</comment>
<dbReference type="Pfam" id="PF00916">
    <property type="entry name" value="Sulfate_transp"/>
    <property type="match status" value="1"/>
</dbReference>
<evidence type="ECO:0000259" key="6">
    <source>
        <dbReference type="PROSITE" id="PS50801"/>
    </source>
</evidence>
<feature type="transmembrane region" description="Helical" evidence="5">
    <location>
        <begin position="344"/>
        <end position="366"/>
    </location>
</feature>
<comment type="caution">
    <text evidence="7">The sequence shown here is derived from an EMBL/GenBank/DDBJ whole genome shotgun (WGS) entry which is preliminary data.</text>
</comment>
<feature type="transmembrane region" description="Helical" evidence="5">
    <location>
        <begin position="28"/>
        <end position="50"/>
    </location>
</feature>
<dbReference type="CDD" id="cd07042">
    <property type="entry name" value="STAS_SulP_like_sulfate_transporter"/>
    <property type="match status" value="1"/>
</dbReference>
<keyword evidence="2 5" id="KW-0812">Transmembrane</keyword>
<dbReference type="Gene3D" id="3.30.750.24">
    <property type="entry name" value="STAS domain"/>
    <property type="match status" value="1"/>
</dbReference>
<dbReference type="PANTHER" id="PTHR11814">
    <property type="entry name" value="SULFATE TRANSPORTER"/>
    <property type="match status" value="1"/>
</dbReference>
<feature type="transmembrane region" description="Helical" evidence="5">
    <location>
        <begin position="62"/>
        <end position="95"/>
    </location>
</feature>
<dbReference type="SUPFAM" id="SSF52091">
    <property type="entry name" value="SpoIIaa-like"/>
    <property type="match status" value="1"/>
</dbReference>
<evidence type="ECO:0000256" key="2">
    <source>
        <dbReference type="ARBA" id="ARBA00022692"/>
    </source>
</evidence>
<feature type="transmembrane region" description="Helical" evidence="5">
    <location>
        <begin position="266"/>
        <end position="294"/>
    </location>
</feature>
<gene>
    <name evidence="7" type="ORF">LCGC14_0657970</name>
</gene>
<feature type="domain" description="STAS" evidence="6">
    <location>
        <begin position="454"/>
        <end position="567"/>
    </location>
</feature>
<feature type="transmembrane region" description="Helical" evidence="5">
    <location>
        <begin position="401"/>
        <end position="428"/>
    </location>
</feature>
<dbReference type="NCBIfam" id="TIGR00815">
    <property type="entry name" value="sulP"/>
    <property type="match status" value="1"/>
</dbReference>
<organism evidence="7">
    <name type="scientific">marine sediment metagenome</name>
    <dbReference type="NCBI Taxonomy" id="412755"/>
    <lineage>
        <taxon>unclassified sequences</taxon>
        <taxon>metagenomes</taxon>
        <taxon>ecological metagenomes</taxon>
    </lineage>
</organism>
<dbReference type="GO" id="GO:0016020">
    <property type="term" value="C:membrane"/>
    <property type="evidence" value="ECO:0007669"/>
    <property type="project" value="UniProtKB-SubCell"/>
</dbReference>
<evidence type="ECO:0000256" key="5">
    <source>
        <dbReference type="SAM" id="Phobius"/>
    </source>
</evidence>
<feature type="transmembrane region" description="Helical" evidence="5">
    <location>
        <begin position="134"/>
        <end position="152"/>
    </location>
</feature>
<feature type="transmembrane region" description="Helical" evidence="5">
    <location>
        <begin position="101"/>
        <end position="122"/>
    </location>
</feature>
<dbReference type="InterPro" id="IPR002645">
    <property type="entry name" value="STAS_dom"/>
</dbReference>